<dbReference type="VEuPathDB" id="CryptoDB:Vbra_8384"/>
<dbReference type="Proteomes" id="UP000041254">
    <property type="component" value="Unassembled WGS sequence"/>
</dbReference>
<dbReference type="AlphaFoldDB" id="A0A0G4EW31"/>
<proteinExistence type="predicted"/>
<dbReference type="PANTHER" id="PTHR34131:SF3">
    <property type="entry name" value="(RAP ANNOTATION RELEASE2) GALACTOSE-BINDING LIKE DOMAIN CONTAINING PROTEIN"/>
    <property type="match status" value="1"/>
</dbReference>
<protein>
    <submittedName>
        <fullName evidence="2">Uncharacterized protein</fullName>
    </submittedName>
</protein>
<dbReference type="Pfam" id="PF09366">
    <property type="entry name" value="DUF1997"/>
    <property type="match status" value="1"/>
</dbReference>
<organism evidence="2 3">
    <name type="scientific">Vitrella brassicaformis (strain CCMP3155)</name>
    <dbReference type="NCBI Taxonomy" id="1169540"/>
    <lineage>
        <taxon>Eukaryota</taxon>
        <taxon>Sar</taxon>
        <taxon>Alveolata</taxon>
        <taxon>Colpodellida</taxon>
        <taxon>Vitrellaceae</taxon>
        <taxon>Vitrella</taxon>
    </lineage>
</organism>
<feature type="compositionally biased region" description="Basic residues" evidence="1">
    <location>
        <begin position="16"/>
        <end position="28"/>
    </location>
</feature>
<sequence length="300" mass="32271">MTPLPHLPFIAPSGPTKRRHSGPSRVHAHAGDSEKRRARLLRRLPFAPASDASDSSLKGMATTATEEEVVAAAPPAASSLVPTTEGTRLTLYAERKGSLAFEENEGERSLREYLSLPAEEYSVLDPQAITRINATAFIYTMQPLTFLSLKVAPEMLAIVDVDASVPSSLIRVVDGRIGMKGSEALSAGMLSSAQRALNSVTIRSSNLSTISADRVKCKRTGKENPIVNCETRLEVSFTISNSSLVPPEVVLRAGTWCLQKTLNRLVPAFLGRLRADYRLWAVGDDSRTPPAVSGGMGGME</sequence>
<accession>A0A0G4EW31</accession>
<gene>
    <name evidence="2" type="ORF">Vbra_8384</name>
</gene>
<dbReference type="EMBL" id="CDMY01000332">
    <property type="protein sequence ID" value="CEM02652.1"/>
    <property type="molecule type" value="Genomic_DNA"/>
</dbReference>
<keyword evidence="3" id="KW-1185">Reference proteome</keyword>
<name>A0A0G4EW31_VITBC</name>
<dbReference type="PANTHER" id="PTHR34131">
    <property type="entry name" value="(RAP ANNOTATION RELEASE2) GALACTOSE-BINDING LIKE DOMAIN CONTAINING PROTEIN"/>
    <property type="match status" value="1"/>
</dbReference>
<evidence type="ECO:0000313" key="3">
    <source>
        <dbReference type="Proteomes" id="UP000041254"/>
    </source>
</evidence>
<dbReference type="InParanoid" id="A0A0G4EW31"/>
<evidence type="ECO:0000313" key="2">
    <source>
        <dbReference type="EMBL" id="CEM02652.1"/>
    </source>
</evidence>
<reference evidence="2 3" key="1">
    <citation type="submission" date="2014-11" db="EMBL/GenBank/DDBJ databases">
        <authorList>
            <person name="Zhu J."/>
            <person name="Qi W."/>
            <person name="Song R."/>
        </authorList>
    </citation>
    <scope>NUCLEOTIDE SEQUENCE [LARGE SCALE GENOMIC DNA]</scope>
</reference>
<dbReference type="InterPro" id="IPR018971">
    <property type="entry name" value="DUF1997"/>
</dbReference>
<feature type="region of interest" description="Disordered" evidence="1">
    <location>
        <begin position="1"/>
        <end position="36"/>
    </location>
</feature>
<dbReference type="OrthoDB" id="426136at2759"/>
<evidence type="ECO:0000256" key="1">
    <source>
        <dbReference type="SAM" id="MobiDB-lite"/>
    </source>
</evidence>